<gene>
    <name evidence="3" type="ORF">FRC98_05960</name>
</gene>
<dbReference type="RefSeq" id="WP_146980373.1">
    <property type="nucleotide sequence ID" value="NZ_VOSM01000002.1"/>
</dbReference>
<evidence type="ECO:0000256" key="1">
    <source>
        <dbReference type="SAM" id="MobiDB-lite"/>
    </source>
</evidence>
<dbReference type="InterPro" id="IPR016195">
    <property type="entry name" value="Pol/histidinol_Pase-like"/>
</dbReference>
<dbReference type="Proteomes" id="UP000321412">
    <property type="component" value="Unassembled WGS sequence"/>
</dbReference>
<sequence>MLSTHPTRTRQAGALRALATLAIIAAGFALSGCEDEGPAPYASAERITHRTQLIGGPTALGEVGDWVLENDQVRLIIQDRTFNRGSGIFGGSLIDADLKRPETQGDPLGGGGRDAFGELFPAFFLEVVDPEEIVVVNDGSNGEAAIIEVRGRGGEFVTMLRFFNQAMVNAYEADLADAVRGNLPTSDGVPLVGFTTRYILEPGARHVKVEAELVNNAQASLTFPNRDIVNAIGTFLPDINFSGFTVPTGMVLGMGALNSIFLPEMGFDLRFGLEEVYQRPIELPAFPGHITDLVATSSERGVSYGFASAAAPDSNFVYNKNEAYGGQTNPYDMLFLFYASGFGGVFTHELPTRLAPSFCDPERPAAEVCAEIEENCQSGDCQELGQQCLQRYDTCVAQRAEFPDRFKFTNYFILGDGDVASLRDELYRIRDEETVKVEGRAFDAFTGEPVGAHAQVFIYEGIEGAASLDEACTPTESARPRIFNQVFTNEAGYFQLDLPAGRYCHRVRATGETSGFSAFEVGSQPLNLRAEAPGSGRVEVVVVDQSGSPVPAKLTVVGVYEPQPGQNTRDFLFDLEVGEKWRTSEFASYDEGDTAPRRYIEGIAFAGADGRAHINLRPGSYTAYVSRGTEYSLFSQPIEVSAGGIARVQATIEHQMKVEGYLNGDFHMHAQGSIDSGLDYNERVISVAAEGVDVVVATDHNYISDYMPYIYRNNLQPFLRSIVGLELTTFEAGHFNAFPLRQDITSMNRGSMAWQDVPPQQIFDALREMGSLGPDRTIVQVNHPRDSLLGYFNQHYVNALTGVAELPVNSAEPGSTDKIIATVSTPNGPAFVKQNDDGTYASTFSDDFDAIEIYNGKRVHLLRHYRMPVDKVDLPQEIVDQLTEEQYEALPDEAGVILCDDDEVAYPGGLDDWYTFLNTRRPDGTYRRYTATGNSDSHSAASAGDPEPGYPRNYFYVGHNDAQAMTPDQLVDALQNHNNVVTNGPFIAMSVDGKPLGSTVVSTTGEVTLDLEAHAADWVGVERFEIVANGEVVYQGTIELGEEGSWSDSVTLELDGDTWFVMEATGDTNLFPVVMPEEIPQVNFEAALGSLAGSFGFGGAVEGLSPSETGEVRPLAFTNPIWVIDDRAGEGRTMFEPPNPTAASCVDGTFEAAQMAGALRDYVPFGERRLDAKSVPLHLHEHNTPIDRTQGDLRDVRLIFEHWGHGH</sequence>
<name>A0A5C6X961_9DELT</name>
<feature type="signal peptide" evidence="2">
    <location>
        <begin position="1"/>
        <end position="31"/>
    </location>
</feature>
<organism evidence="3 4">
    <name type="scientific">Lujinxingia vulgaris</name>
    <dbReference type="NCBI Taxonomy" id="2600176"/>
    <lineage>
        <taxon>Bacteria</taxon>
        <taxon>Deltaproteobacteria</taxon>
        <taxon>Bradymonadales</taxon>
        <taxon>Lujinxingiaceae</taxon>
        <taxon>Lujinxingia</taxon>
    </lineage>
</organism>
<dbReference type="Gene3D" id="3.20.20.140">
    <property type="entry name" value="Metal-dependent hydrolases"/>
    <property type="match status" value="1"/>
</dbReference>
<proteinExistence type="predicted"/>
<feature type="region of interest" description="Disordered" evidence="1">
    <location>
        <begin position="927"/>
        <end position="947"/>
    </location>
</feature>
<keyword evidence="2" id="KW-0732">Signal</keyword>
<evidence type="ECO:0000313" key="4">
    <source>
        <dbReference type="Proteomes" id="UP000321412"/>
    </source>
</evidence>
<dbReference type="OrthoDB" id="5525048at2"/>
<accession>A0A5C6X961</accession>
<comment type="caution">
    <text evidence="3">The sequence shown here is derived from an EMBL/GenBank/DDBJ whole genome shotgun (WGS) entry which is preliminary data.</text>
</comment>
<dbReference type="AlphaFoldDB" id="A0A5C6X961"/>
<feature type="chain" id="PRO_5023106433" description="Polymerase/histidinol phosphatase N-terminal domain-containing protein" evidence="2">
    <location>
        <begin position="32"/>
        <end position="1207"/>
    </location>
</feature>
<evidence type="ECO:0000313" key="3">
    <source>
        <dbReference type="EMBL" id="TXD38432.1"/>
    </source>
</evidence>
<reference evidence="3 4" key="1">
    <citation type="submission" date="2019-08" db="EMBL/GenBank/DDBJ databases">
        <title>Bradymonadales sp. TMQ4.</title>
        <authorList>
            <person name="Liang Q."/>
        </authorList>
    </citation>
    <scope>NUCLEOTIDE SEQUENCE [LARGE SCALE GENOMIC DNA]</scope>
    <source>
        <strain evidence="3 4">TMQ4</strain>
    </source>
</reference>
<dbReference type="EMBL" id="VOSM01000002">
    <property type="protein sequence ID" value="TXD38432.1"/>
    <property type="molecule type" value="Genomic_DNA"/>
</dbReference>
<keyword evidence="4" id="KW-1185">Reference proteome</keyword>
<protein>
    <recommendedName>
        <fullName evidence="5">Polymerase/histidinol phosphatase N-terminal domain-containing protein</fullName>
    </recommendedName>
</protein>
<evidence type="ECO:0008006" key="5">
    <source>
        <dbReference type="Google" id="ProtNLM"/>
    </source>
</evidence>
<feature type="compositionally biased region" description="Polar residues" evidence="1">
    <location>
        <begin position="931"/>
        <end position="940"/>
    </location>
</feature>
<dbReference type="SUPFAM" id="SSF89550">
    <property type="entry name" value="PHP domain-like"/>
    <property type="match status" value="1"/>
</dbReference>
<evidence type="ECO:0000256" key="2">
    <source>
        <dbReference type="SAM" id="SignalP"/>
    </source>
</evidence>